<keyword evidence="9" id="KW-0066">ATP synthesis</keyword>
<dbReference type="OrthoDB" id="187217at2"/>
<evidence type="ECO:0000313" key="10">
    <source>
        <dbReference type="EMBL" id="OYD22582.1"/>
    </source>
</evidence>
<dbReference type="SUPFAM" id="SSF52943">
    <property type="entry name" value="ATP synthase (F1-ATPase), gamma subunit"/>
    <property type="match status" value="1"/>
</dbReference>
<dbReference type="RefSeq" id="WP_094279343.1">
    <property type="nucleotide sequence ID" value="NZ_NQJF01000014.1"/>
</dbReference>
<name>A0A235CDG9_9GAMM</name>
<keyword evidence="7" id="KW-0472">Membrane</keyword>
<comment type="subcellular location">
    <subcellularLocation>
        <location evidence="2">Membrane</location>
        <topology evidence="2">Peripheral membrane protein</topology>
    </subcellularLocation>
</comment>
<evidence type="ECO:0000256" key="6">
    <source>
        <dbReference type="ARBA" id="ARBA00023065"/>
    </source>
</evidence>
<evidence type="ECO:0000313" key="11">
    <source>
        <dbReference type="EMBL" id="TDW57663.1"/>
    </source>
</evidence>
<keyword evidence="5" id="KW-0375">Hydrogen ion transport</keyword>
<dbReference type="Proteomes" id="UP000243640">
    <property type="component" value="Unassembled WGS sequence"/>
</dbReference>
<dbReference type="Pfam" id="PF00231">
    <property type="entry name" value="ATP-synt"/>
    <property type="match status" value="1"/>
</dbReference>
<dbReference type="EMBL" id="NQJF01000014">
    <property type="protein sequence ID" value="OYD22582.1"/>
    <property type="molecule type" value="Genomic_DNA"/>
</dbReference>
<proteinExistence type="inferred from homology"/>
<evidence type="ECO:0000256" key="3">
    <source>
        <dbReference type="ARBA" id="ARBA00007681"/>
    </source>
</evidence>
<sequence length="280" mass="30702">MSLRRELEHHRHSLGEIREIMNSMKTLAYMETRKLARLIEAQQTVVTSMAGATARVMAGYPGVLPAMAPSASVMLLVGSERGFCGDFNHALLARLPPVLDEDKGRIPHLVAVGRKLNMLLEQEQYDGIFLEGASTADEIPAVLTRLTTGLTSLKQEGAFALHALYHNASGELVQRQLLPPFTGITPACGNAFPPVINLAPVTLLASLSEHYLFALLHAMLCGSLYAENHQRVTHMEGAVNHLDEAAERLKLRFNALRQEEITEEIEVILLNAANLEGGRQ</sequence>
<dbReference type="AlphaFoldDB" id="A0A235CDG9"/>
<keyword evidence="6" id="KW-0406">Ion transport</keyword>
<comment type="function">
    <text evidence="1">Produces ATP from ADP in the presence of a proton gradient across the membrane. The gamma chain is believed to be important in regulating ATPase activity and the flow of protons through the CF(0) complex.</text>
</comment>
<comment type="similarity">
    <text evidence="3">Belongs to the ATPase gamma chain family.</text>
</comment>
<keyword evidence="4" id="KW-0813">Transport</keyword>
<organism evidence="10 12">
    <name type="scientific">Oceanimonas baumannii</name>
    <dbReference type="NCBI Taxonomy" id="129578"/>
    <lineage>
        <taxon>Bacteria</taxon>
        <taxon>Pseudomonadati</taxon>
        <taxon>Pseudomonadota</taxon>
        <taxon>Gammaproteobacteria</taxon>
        <taxon>Aeromonadales</taxon>
        <taxon>Aeromonadaceae</taxon>
        <taxon>Oceanimonas</taxon>
    </lineage>
</organism>
<dbReference type="GO" id="GO:0045259">
    <property type="term" value="C:proton-transporting ATP synthase complex"/>
    <property type="evidence" value="ECO:0007669"/>
    <property type="project" value="UniProtKB-KW"/>
</dbReference>
<keyword evidence="13" id="KW-1185">Reference proteome</keyword>
<reference evidence="10 12" key="1">
    <citation type="submission" date="2017-08" db="EMBL/GenBank/DDBJ databases">
        <title>Draft Genome Sequence of the Marine Bacterium Oceanimonas baumannii ATCC 700832.</title>
        <authorList>
            <person name="Mcclelland W.D."/>
            <person name="Brennan M.A."/>
            <person name="Trachtenberg A.M."/>
            <person name="Maclea K.S."/>
        </authorList>
    </citation>
    <scope>NUCLEOTIDE SEQUENCE [LARGE SCALE GENOMIC DNA]</scope>
    <source>
        <strain evidence="10 12">ATCC 700832</strain>
    </source>
</reference>
<evidence type="ECO:0000256" key="8">
    <source>
        <dbReference type="ARBA" id="ARBA00023196"/>
    </source>
</evidence>
<dbReference type="PRINTS" id="PR00126">
    <property type="entry name" value="ATPASEGAMMA"/>
</dbReference>
<comment type="caution">
    <text evidence="10">The sequence shown here is derived from an EMBL/GenBank/DDBJ whole genome shotgun (WGS) entry which is preliminary data.</text>
</comment>
<dbReference type="Proteomes" id="UP000295058">
    <property type="component" value="Unassembled WGS sequence"/>
</dbReference>
<gene>
    <name evidence="10" type="ORF">B6S09_15165</name>
    <name evidence="11" type="ORF">LY04_02744</name>
</gene>
<evidence type="ECO:0000256" key="5">
    <source>
        <dbReference type="ARBA" id="ARBA00022781"/>
    </source>
</evidence>
<dbReference type="EMBL" id="SODO01000011">
    <property type="protein sequence ID" value="TDW57663.1"/>
    <property type="molecule type" value="Genomic_DNA"/>
</dbReference>
<reference evidence="11 13" key="2">
    <citation type="submission" date="2019-03" db="EMBL/GenBank/DDBJ databases">
        <title>Genomic Encyclopedia of Archaeal and Bacterial Type Strains, Phase II (KMG-II): from individual species to whole genera.</title>
        <authorList>
            <person name="Goeker M."/>
        </authorList>
    </citation>
    <scope>NUCLEOTIDE SEQUENCE [LARGE SCALE GENOMIC DNA]</scope>
    <source>
        <strain evidence="11 13">DSM 15594</strain>
    </source>
</reference>
<dbReference type="InterPro" id="IPR000131">
    <property type="entry name" value="ATP_synth_F1_gsu"/>
</dbReference>
<keyword evidence="8" id="KW-0139">CF(1)</keyword>
<dbReference type="InterPro" id="IPR035968">
    <property type="entry name" value="ATP_synth_F1_ATPase_gsu"/>
</dbReference>
<evidence type="ECO:0000313" key="13">
    <source>
        <dbReference type="Proteomes" id="UP000295058"/>
    </source>
</evidence>
<evidence type="ECO:0000256" key="7">
    <source>
        <dbReference type="ARBA" id="ARBA00023136"/>
    </source>
</evidence>
<accession>A0A235CDG9</accession>
<dbReference type="Gene3D" id="3.40.1380.10">
    <property type="match status" value="1"/>
</dbReference>
<dbReference type="GO" id="GO:0046933">
    <property type="term" value="F:proton-transporting ATP synthase activity, rotational mechanism"/>
    <property type="evidence" value="ECO:0007669"/>
    <property type="project" value="InterPro"/>
</dbReference>
<protein>
    <submittedName>
        <fullName evidence="11">F-type H+-transporting ATPase subunit gamma</fullName>
    </submittedName>
</protein>
<evidence type="ECO:0000256" key="4">
    <source>
        <dbReference type="ARBA" id="ARBA00022448"/>
    </source>
</evidence>
<evidence type="ECO:0000256" key="1">
    <source>
        <dbReference type="ARBA" id="ARBA00003456"/>
    </source>
</evidence>
<evidence type="ECO:0000256" key="2">
    <source>
        <dbReference type="ARBA" id="ARBA00004170"/>
    </source>
</evidence>
<evidence type="ECO:0000313" key="12">
    <source>
        <dbReference type="Proteomes" id="UP000243640"/>
    </source>
</evidence>
<evidence type="ECO:0000256" key="9">
    <source>
        <dbReference type="ARBA" id="ARBA00023310"/>
    </source>
</evidence>
<dbReference type="Gene3D" id="1.10.287.80">
    <property type="entry name" value="ATP synthase, gamma subunit, helix hairpin domain"/>
    <property type="match status" value="1"/>
</dbReference>